<feature type="region of interest" description="Disordered" evidence="1">
    <location>
        <begin position="478"/>
        <end position="507"/>
    </location>
</feature>
<evidence type="ECO:0000256" key="1">
    <source>
        <dbReference type="SAM" id="MobiDB-lite"/>
    </source>
</evidence>
<feature type="region of interest" description="Disordered" evidence="1">
    <location>
        <begin position="121"/>
        <end position="151"/>
    </location>
</feature>
<organism evidence="2 3">
    <name type="scientific">Cafeteria roenbergensis</name>
    <name type="common">Marine flagellate</name>
    <dbReference type="NCBI Taxonomy" id="33653"/>
    <lineage>
        <taxon>Eukaryota</taxon>
        <taxon>Sar</taxon>
        <taxon>Stramenopiles</taxon>
        <taxon>Bigyra</taxon>
        <taxon>Opalozoa</taxon>
        <taxon>Bicosoecida</taxon>
        <taxon>Cafeteriaceae</taxon>
        <taxon>Cafeteria</taxon>
    </lineage>
</organism>
<dbReference type="AlphaFoldDB" id="A0A5A8E8J4"/>
<accession>A0A5A8E8J4</accession>
<dbReference type="Gene3D" id="1.10.238.10">
    <property type="entry name" value="EF-hand"/>
    <property type="match status" value="1"/>
</dbReference>
<gene>
    <name evidence="2" type="ORF">FNF27_04461</name>
</gene>
<sequence>MTGKRVSLACLRSLVEALVDRHPVLEWPWRHDARLRSAYVTVVVCFFAALARGPGSTWISSSDVEALGVRAAFGRARSPSLAGLVPFDPRYVMCHVIRFEMLDRDGDGLIRAADMRTKSYGEASSTESSSSLSQASAGSGSPAAASEGRHRASSVLTSSAVGVDMSAMQPDSGHIAGTLPIAATSPLMLQILSEADARASRTRWQPARLLRSPAVAAADVTLAINGFPRGPACIIPPFYLDRVMAGAATGGTCSGVSGVFNFEDFVRFSLAQADRMATTSAAYWLDVLDTDSSGVLGRGAVELAAHHVREERARLHPATSVAVKTSLSPAAAVATVRALADTRRHRRFGSAAAGSGADSKALLTPGTFSGPGCESLGQAIFGHLLGANGCEGLVEASLDLGAKFPAGLAAELPILDRRPASGKGAGAGPGAVPFEAVEASPSKPRTVVVGAATSAASRQEFALGADGQRQLHGGESALGAAAPTLSTPRRSLSSTGRSARQQAVGAESGLPRLGAVSFAGPRGRSPSLLRRHFHSSGVALPPSLSIPGPEIVPGM</sequence>
<evidence type="ECO:0008006" key="4">
    <source>
        <dbReference type="Google" id="ProtNLM"/>
    </source>
</evidence>
<dbReference type="Proteomes" id="UP000322899">
    <property type="component" value="Unassembled WGS sequence"/>
</dbReference>
<dbReference type="EMBL" id="VLTO01000026">
    <property type="protein sequence ID" value="KAA0174075.1"/>
    <property type="molecule type" value="Genomic_DNA"/>
</dbReference>
<feature type="compositionally biased region" description="Low complexity" evidence="1">
    <location>
        <begin position="483"/>
        <end position="498"/>
    </location>
</feature>
<evidence type="ECO:0000313" key="2">
    <source>
        <dbReference type="EMBL" id="KAA0174075.1"/>
    </source>
</evidence>
<feature type="compositionally biased region" description="Low complexity" evidence="1">
    <location>
        <begin position="121"/>
        <end position="146"/>
    </location>
</feature>
<reference evidence="2 3" key="1">
    <citation type="submission" date="2019-07" db="EMBL/GenBank/DDBJ databases">
        <title>Genomes of Cafeteria roenbergensis.</title>
        <authorList>
            <person name="Fischer M.G."/>
            <person name="Hackl T."/>
            <person name="Roman M."/>
        </authorList>
    </citation>
    <scope>NUCLEOTIDE SEQUENCE [LARGE SCALE GENOMIC DNA]</scope>
    <source>
        <strain evidence="2 3">E4-10P</strain>
    </source>
</reference>
<protein>
    <recommendedName>
        <fullName evidence="4">EF-hand domain-containing protein</fullName>
    </recommendedName>
</protein>
<comment type="caution">
    <text evidence="2">The sequence shown here is derived from an EMBL/GenBank/DDBJ whole genome shotgun (WGS) entry which is preliminary data.</text>
</comment>
<proteinExistence type="predicted"/>
<name>A0A5A8E8J4_CAFRO</name>
<evidence type="ECO:0000313" key="3">
    <source>
        <dbReference type="Proteomes" id="UP000322899"/>
    </source>
</evidence>